<dbReference type="RefSeq" id="WP_154431698.1">
    <property type="nucleotide sequence ID" value="NZ_VUMS01000007.1"/>
</dbReference>
<protein>
    <submittedName>
        <fullName evidence="1">Translation initiation factor 2</fullName>
    </submittedName>
</protein>
<keyword evidence="1" id="KW-0396">Initiation factor</keyword>
<proteinExistence type="predicted"/>
<dbReference type="AlphaFoldDB" id="A0A7X2TKT8"/>
<keyword evidence="2" id="KW-1185">Reference proteome</keyword>
<sequence length="342" mass="39264">MKGKHKIVVSTKRLKYEFELHRNLTIIRGDSATGKTTLVDMIRDHINNPSGTPVELVCDKTCYVLEGNLWKAQLSEISDGIVFIDEGNEFIKTEEFAGTIQKTDNYYVIVTRESLPALPYSAEEIYGIRTSGKYGTLKQSYHEFYRIYGTDTCTNPVKPEMVLTEDSNSGYQFFSHICQANGLKCESMNGKSNVFHYINEHKDQKILVIADGAAFGSEIDRVLKLIRENETAALYLPESFEWLILKSGVLKNNQIDQILDEPAEYIESREYFSWERFFTSVLIENTRDSYLAYAKKKLNEAYLGGTVEDAILRQMEKIELGWKKELTDILHGEDCEINHFHI</sequence>
<evidence type="ECO:0000313" key="1">
    <source>
        <dbReference type="EMBL" id="MST66024.1"/>
    </source>
</evidence>
<keyword evidence="1" id="KW-0648">Protein biosynthesis</keyword>
<dbReference type="EMBL" id="VUMS01000007">
    <property type="protein sequence ID" value="MST66024.1"/>
    <property type="molecule type" value="Genomic_DNA"/>
</dbReference>
<reference evidence="1 2" key="1">
    <citation type="submission" date="2019-08" db="EMBL/GenBank/DDBJ databases">
        <title>In-depth cultivation of the pig gut microbiome towards novel bacterial diversity and tailored functional studies.</title>
        <authorList>
            <person name="Wylensek D."/>
            <person name="Hitch T.C.A."/>
            <person name="Clavel T."/>
        </authorList>
    </citation>
    <scope>NUCLEOTIDE SEQUENCE [LARGE SCALE GENOMIC DNA]</scope>
    <source>
        <strain evidence="1 2">BSM-380-WT-5A</strain>
    </source>
</reference>
<comment type="caution">
    <text evidence="1">The sequence shown here is derived from an EMBL/GenBank/DDBJ whole genome shotgun (WGS) entry which is preliminary data.</text>
</comment>
<dbReference type="Proteomes" id="UP000440513">
    <property type="component" value="Unassembled WGS sequence"/>
</dbReference>
<organism evidence="1 2">
    <name type="scientific">Oliverpabstia intestinalis</name>
    <dbReference type="NCBI Taxonomy" id="2606633"/>
    <lineage>
        <taxon>Bacteria</taxon>
        <taxon>Bacillati</taxon>
        <taxon>Bacillota</taxon>
        <taxon>Clostridia</taxon>
        <taxon>Lachnospirales</taxon>
        <taxon>Lachnospiraceae</taxon>
        <taxon>Oliverpabstia</taxon>
    </lineage>
</organism>
<accession>A0A7X2TKT8</accession>
<name>A0A7X2TKT8_9FIRM</name>
<gene>
    <name evidence="1" type="ORF">FYJ57_04590</name>
</gene>
<evidence type="ECO:0000313" key="2">
    <source>
        <dbReference type="Proteomes" id="UP000440513"/>
    </source>
</evidence>
<dbReference type="GO" id="GO:0003743">
    <property type="term" value="F:translation initiation factor activity"/>
    <property type="evidence" value="ECO:0007669"/>
    <property type="project" value="UniProtKB-KW"/>
</dbReference>